<dbReference type="Proteomes" id="UP000839052">
    <property type="component" value="Chromosome"/>
</dbReference>
<dbReference type="InterPro" id="IPR052353">
    <property type="entry name" value="Benzoxazolinone_Detox_Enz"/>
</dbReference>
<dbReference type="Pfam" id="PF03475">
    <property type="entry name" value="YiiM_3-alpha"/>
    <property type="match status" value="1"/>
</dbReference>
<dbReference type="Gene3D" id="2.40.33.20">
    <property type="entry name" value="PK beta-barrel domain-like"/>
    <property type="match status" value="1"/>
</dbReference>
<evidence type="ECO:0000259" key="1">
    <source>
        <dbReference type="PROSITE" id="PS51340"/>
    </source>
</evidence>
<protein>
    <submittedName>
        <fullName evidence="2">Molybdenum cofactor biosysynthesis protein</fullName>
    </submittedName>
</protein>
<dbReference type="SUPFAM" id="SSF50800">
    <property type="entry name" value="PK beta-barrel domain-like"/>
    <property type="match status" value="1"/>
</dbReference>
<dbReference type="PROSITE" id="PS51340">
    <property type="entry name" value="MOSC"/>
    <property type="match status" value="1"/>
</dbReference>
<dbReference type="PANTHER" id="PTHR30212:SF2">
    <property type="entry name" value="PROTEIN YIIM"/>
    <property type="match status" value="1"/>
</dbReference>
<dbReference type="InterPro" id="IPR005302">
    <property type="entry name" value="MoCF_Sase_C"/>
</dbReference>
<evidence type="ECO:0000313" key="3">
    <source>
        <dbReference type="Proteomes" id="UP000839052"/>
    </source>
</evidence>
<dbReference type="RefSeq" id="WP_239798008.1">
    <property type="nucleotide sequence ID" value="NZ_OU912926.1"/>
</dbReference>
<feature type="domain" description="MOSC" evidence="1">
    <location>
        <begin position="39"/>
        <end position="174"/>
    </location>
</feature>
<sequence length="236" mass="25938">MNNAGIKLLSIQVGLPKTLGTSDASDTMDQEWTTGFFKESVSGPVWAGITNLAGDGQADLRVHGGLDKAINAYPFEHYAFWLVDLDYKELPNGAFGENFTVAGLLETEICIGDIFEVGGALVQISQPRQPCWKLARRWRVQDLVARVVRTGKTGWYFRVLREGNVQAGAALVLVERPYPEWTVAIANNIMLHRKENYVAAHALAECPALSGSWKATLSRTTTSTEIAADTSARHFQ</sequence>
<accession>A0ABN8AQT4</accession>
<dbReference type="InterPro" id="IPR005163">
    <property type="entry name" value="Tri_helical_YiiM-like"/>
</dbReference>
<dbReference type="PANTHER" id="PTHR30212">
    <property type="entry name" value="PROTEIN YIIM"/>
    <property type="match status" value="1"/>
</dbReference>
<dbReference type="InterPro" id="IPR011037">
    <property type="entry name" value="Pyrv_Knase-like_insert_dom_sf"/>
</dbReference>
<dbReference type="Pfam" id="PF03473">
    <property type="entry name" value="MOSC"/>
    <property type="match status" value="1"/>
</dbReference>
<organism evidence="2 3">
    <name type="scientific">Candidatus Nitrotoga arctica</name>
    <dbReference type="NCBI Taxonomy" id="453162"/>
    <lineage>
        <taxon>Bacteria</taxon>
        <taxon>Pseudomonadati</taxon>
        <taxon>Pseudomonadota</taxon>
        <taxon>Betaproteobacteria</taxon>
        <taxon>Nitrosomonadales</taxon>
        <taxon>Gallionellaceae</taxon>
        <taxon>Candidatus Nitrotoga</taxon>
    </lineage>
</organism>
<gene>
    <name evidence="2" type="ORF">NTG6680_3115</name>
</gene>
<name>A0ABN8AQT4_9PROT</name>
<reference evidence="2 3" key="1">
    <citation type="submission" date="2021-10" db="EMBL/GenBank/DDBJ databases">
        <authorList>
            <person name="Koch H."/>
        </authorList>
    </citation>
    <scope>NUCLEOTIDE SEQUENCE [LARGE SCALE GENOMIC DNA]</scope>
    <source>
        <strain evidence="2">6680</strain>
    </source>
</reference>
<proteinExistence type="predicted"/>
<keyword evidence="3" id="KW-1185">Reference proteome</keyword>
<evidence type="ECO:0000313" key="2">
    <source>
        <dbReference type="EMBL" id="CAG9934364.1"/>
    </source>
</evidence>
<dbReference type="EMBL" id="OU912926">
    <property type="protein sequence ID" value="CAG9934364.1"/>
    <property type="molecule type" value="Genomic_DNA"/>
</dbReference>